<evidence type="ECO:0000259" key="10">
    <source>
        <dbReference type="PROSITE" id="PS50075"/>
    </source>
</evidence>
<dbReference type="Gene3D" id="1.10.1200.10">
    <property type="entry name" value="ACP-like"/>
    <property type="match status" value="2"/>
</dbReference>
<evidence type="ECO:0000313" key="11">
    <source>
        <dbReference type="EMBL" id="MFC3891225.1"/>
    </source>
</evidence>
<feature type="domain" description="Carrier" evidence="10">
    <location>
        <begin position="1626"/>
        <end position="1700"/>
    </location>
</feature>
<dbReference type="Pfam" id="PF00668">
    <property type="entry name" value="Condensation"/>
    <property type="match status" value="2"/>
</dbReference>
<feature type="compositionally biased region" description="Basic residues" evidence="9">
    <location>
        <begin position="1724"/>
        <end position="1734"/>
    </location>
</feature>
<evidence type="ECO:0000256" key="3">
    <source>
        <dbReference type="ARBA" id="ARBA00007380"/>
    </source>
</evidence>
<accession>A0ABV8BPJ9</accession>
<dbReference type="SMART" id="SM00823">
    <property type="entry name" value="PKS_PP"/>
    <property type="match status" value="3"/>
</dbReference>
<dbReference type="InterPro" id="IPR023213">
    <property type="entry name" value="CAT-like_dom_sf"/>
</dbReference>
<dbReference type="InterPro" id="IPR009081">
    <property type="entry name" value="PP-bd_ACP"/>
</dbReference>
<comment type="similarity">
    <text evidence="3">Belongs to the ATP-dependent AMP-binding enzyme family. MbtB subfamily.</text>
</comment>
<dbReference type="InterPro" id="IPR057737">
    <property type="entry name" value="Condensation_MtbB-like"/>
</dbReference>
<dbReference type="Pfam" id="PF13193">
    <property type="entry name" value="AMP-binding_C"/>
    <property type="match status" value="1"/>
</dbReference>
<feature type="domain" description="Carrier" evidence="10">
    <location>
        <begin position="2"/>
        <end position="76"/>
    </location>
</feature>
<keyword evidence="5" id="KW-0596">Phosphopantetheine</keyword>
<evidence type="ECO:0000256" key="1">
    <source>
        <dbReference type="ARBA" id="ARBA00001957"/>
    </source>
</evidence>
<dbReference type="Gene3D" id="3.30.559.10">
    <property type="entry name" value="Chloramphenicol acetyltransferase-like domain"/>
    <property type="match status" value="2"/>
</dbReference>
<dbReference type="CDD" id="cd19535">
    <property type="entry name" value="Cyc_NRPS"/>
    <property type="match status" value="2"/>
</dbReference>
<evidence type="ECO:0000256" key="6">
    <source>
        <dbReference type="ARBA" id="ARBA00022553"/>
    </source>
</evidence>
<keyword evidence="6" id="KW-0597">Phosphoprotein</keyword>
<dbReference type="PROSITE" id="PS00012">
    <property type="entry name" value="PHOSPHOPANTETHEINE"/>
    <property type="match status" value="1"/>
</dbReference>
<dbReference type="InterPro" id="IPR000873">
    <property type="entry name" value="AMP-dep_synth/lig_dom"/>
</dbReference>
<evidence type="ECO:0000256" key="9">
    <source>
        <dbReference type="SAM" id="MobiDB-lite"/>
    </source>
</evidence>
<evidence type="ECO:0000313" key="12">
    <source>
        <dbReference type="Proteomes" id="UP001595690"/>
    </source>
</evidence>
<proteinExistence type="inferred from homology"/>
<sequence length="1743" mass="187300">MVATEALVREAVAELVGLPPHEVDLTRRFAELGVESLGALRLRRLVAVRTGVELPLTCFLGDRPACDVVAELANAPVTAARTVAELPSVQAGEPVPLTPVQAAYWAGRGHDFALGGVATFWYHEYDLAPDVDLDGLEAAWNRLVAHHPMLRTTIGRDGRQRELAAVPHYRIGRTRLRDAAEADRLREERSHQVRPAHEWPLFDLHAAQFPDGRTRLLVGFDVLVLDFASWRLLMRQWGELLADANTQLPVASAEFLDIVAHREADPAHHERRSRDRAHWLAKLDELADGPRLPVVEFTGAPRFRRRSHRLTEQEWTGLRARAAEHGVSPTAVLLAAFGLVLSCWGAGERFSLNATLFDRPEDVPGVEHLVGDFTTTALVGLDPVCRTGFTAFAKQVNAELWTAIDHRAFAGVEVLRELAARRDDVLAAGTHPVVFTSGVGIGTGAPPAAWLGTEVFGVSQTPQVLLDHLVWEEGGTLRLVWDAVEAAFPAGFLDGLAEAQCALLRSLAADSSLWTRVDLGWDPSFLRPEPLDATPFGDCGPLLDDPLRQAALHVPGAPALLSTAGVTSHAELADRACVLGGHLTASGVLAGDLVLVALPKSPAQLVAVLGVHRCGAGYVPVDPSWPAARIQAVCERAGIRHAVVAAGRCPELPDGIQMSEVDDRGAPVALATGEARPGTAGPADLAYVIFTSGSTGVPKGVAIEHRQARTTVDDITDRFTITGADRVLALSALSFDLSVYDVFGVLGAGGAVVLPDSARQRDPQHWCELIGAHRVTVWNTAPALLEILVEYAEADPAAAAQLSSLRLAMLSGDWIPVSLPDRLRALVPGVEVMSLGGATEASIWSITFPIGEVDPEWPSIPYGRALRDQSFHVLDDEGRPCPVGEPGELFIGGAGVARGYLGDEAQTAARFAVHPVLGERLYRTGDLGKWRYDGTIQFLGRTDRQVKVRGHRIELGDIESALDRLPQVRQAVAAAVPGPDDRPRLIAHVALAEPLPDADRVLAGELGKRLPDYMVPTRFVWHDALPVTENGKVDHKALPNPFRSSPRLAPPPATPSHPIEAVLRDVLGPAADFSAGLVAAGATSLDVVRIANAVEDMTGVRPSFRDLVGHASIDALVGSLSGSAEPEPEPVVLAPAAPFPVPDAALHLADALTEAARWLRELHGWARQVRHSAPPEPFRLTEMQLAYLVGRADTWLGDAVAPHYYTEVDVDDLDADRLAGALRIVVARHPMLRATVTPDTLQQVHAEVTLPRIDVLDLRSYDEAGREQALSRLREERSHQVLDATLCPMLHVAVSRLTDRTWRVHFGLDLLFCDAQSAVVFARELVTAYRDPALLPAAPAVTFEQWVTARRPAGEQSLRYWRDAAAEMADGPALPAQPPGPGAVRFTRRRTVLDERSWTALREHARSRGLTPTGLLVTALGDVLRAGGGGDRFTLVMTAFDRPAEHTGVIGDYTSTLLLDVRAGAGAFADRAQALQQRLWTDLDHSAGVHGNEVLRELAARRGKQVLLPVVFSSGLGSTSADASELLEGFGRTVHAISQTPHVLLDCQVFEQDGTLRINWDCVDAAFPDGYLDRLFAAYTDLVTALADTAAWRAADPAGLAGRRLTVRAPAPRQPTPARPGQLGDPAVEAAVAEVLGGLLGVPAEGLDRTRTFFELGATSLLLVRAHRELRTTCAPALTVLDLFAHPSIRAVAAHISGRDSAKSVVDTAAALGTDPVVLAATQRGRRRAGRLTRRGADVGATN</sequence>
<dbReference type="InterPro" id="IPR006162">
    <property type="entry name" value="Ppantetheine_attach_site"/>
</dbReference>
<dbReference type="SUPFAM" id="SSF47336">
    <property type="entry name" value="ACP-like"/>
    <property type="match status" value="3"/>
</dbReference>
<dbReference type="InterPro" id="IPR042099">
    <property type="entry name" value="ANL_N_sf"/>
</dbReference>
<dbReference type="InterPro" id="IPR025110">
    <property type="entry name" value="AMP-bd_C"/>
</dbReference>
<dbReference type="PROSITE" id="PS00455">
    <property type="entry name" value="AMP_BINDING"/>
    <property type="match status" value="1"/>
</dbReference>
<dbReference type="RefSeq" id="WP_382370349.1">
    <property type="nucleotide sequence ID" value="NZ_JBHRZI010000010.1"/>
</dbReference>
<dbReference type="InterPro" id="IPR020845">
    <property type="entry name" value="AMP-binding_CS"/>
</dbReference>
<dbReference type="InterPro" id="IPR010071">
    <property type="entry name" value="AA_adenyl_dom"/>
</dbReference>
<dbReference type="Gene3D" id="3.30.559.30">
    <property type="entry name" value="Nonribosomal peptide synthetase, condensation domain"/>
    <property type="match status" value="2"/>
</dbReference>
<dbReference type="InterPro" id="IPR001242">
    <property type="entry name" value="Condensation_dom"/>
</dbReference>
<protein>
    <recommendedName>
        <fullName evidence="4">Phenyloxazoline synthase MbtB</fullName>
    </recommendedName>
    <alternativeName>
        <fullName evidence="8">Mycobactin synthetase protein B</fullName>
    </alternativeName>
</protein>
<dbReference type="Gene3D" id="3.40.50.12780">
    <property type="entry name" value="N-terminal domain of ligase-like"/>
    <property type="match status" value="1"/>
</dbReference>
<comment type="cofactor">
    <cofactor evidence="1">
        <name>pantetheine 4'-phosphate</name>
        <dbReference type="ChEBI" id="CHEBI:47942"/>
    </cofactor>
</comment>
<dbReference type="PANTHER" id="PTHR45527">
    <property type="entry name" value="NONRIBOSOMAL PEPTIDE SYNTHETASE"/>
    <property type="match status" value="1"/>
</dbReference>
<dbReference type="EMBL" id="JBHRZI010000010">
    <property type="protein sequence ID" value="MFC3891225.1"/>
    <property type="molecule type" value="Genomic_DNA"/>
</dbReference>
<keyword evidence="12" id="KW-1185">Reference proteome</keyword>
<dbReference type="SUPFAM" id="SSF52777">
    <property type="entry name" value="CoA-dependent acyltransferases"/>
    <property type="match status" value="4"/>
</dbReference>
<dbReference type="InterPro" id="IPR020806">
    <property type="entry name" value="PKS_PP-bd"/>
</dbReference>
<dbReference type="Proteomes" id="UP001595690">
    <property type="component" value="Unassembled WGS sequence"/>
</dbReference>
<evidence type="ECO:0000256" key="7">
    <source>
        <dbReference type="ARBA" id="ARBA00022598"/>
    </source>
</evidence>
<name>A0ABV8BPJ9_9PSEU</name>
<dbReference type="InterPro" id="IPR045851">
    <property type="entry name" value="AMP-bd_C_sf"/>
</dbReference>
<dbReference type="Pfam" id="PF00501">
    <property type="entry name" value="AMP-binding"/>
    <property type="match status" value="1"/>
</dbReference>
<feature type="region of interest" description="Disordered" evidence="9">
    <location>
        <begin position="1724"/>
        <end position="1743"/>
    </location>
</feature>
<keyword evidence="7" id="KW-0436">Ligase</keyword>
<evidence type="ECO:0000256" key="5">
    <source>
        <dbReference type="ARBA" id="ARBA00022450"/>
    </source>
</evidence>
<dbReference type="SUPFAM" id="SSF56801">
    <property type="entry name" value="Acetyl-CoA synthetase-like"/>
    <property type="match status" value="1"/>
</dbReference>
<evidence type="ECO:0000256" key="8">
    <source>
        <dbReference type="ARBA" id="ARBA00033440"/>
    </source>
</evidence>
<dbReference type="Pfam" id="PF00550">
    <property type="entry name" value="PP-binding"/>
    <property type="match status" value="3"/>
</dbReference>
<evidence type="ECO:0000256" key="2">
    <source>
        <dbReference type="ARBA" id="ARBA00005102"/>
    </source>
</evidence>
<dbReference type="InterPro" id="IPR036736">
    <property type="entry name" value="ACP-like_sf"/>
</dbReference>
<organism evidence="11 12">
    <name type="scientific">Lentzea rhizosphaerae</name>
    <dbReference type="NCBI Taxonomy" id="2041025"/>
    <lineage>
        <taxon>Bacteria</taxon>
        <taxon>Bacillati</taxon>
        <taxon>Actinomycetota</taxon>
        <taxon>Actinomycetes</taxon>
        <taxon>Pseudonocardiales</taxon>
        <taxon>Pseudonocardiaceae</taxon>
        <taxon>Lentzea</taxon>
    </lineage>
</organism>
<dbReference type="PANTHER" id="PTHR45527:SF10">
    <property type="entry name" value="PYOCHELIN SYNTHASE PCHF"/>
    <property type="match status" value="1"/>
</dbReference>
<reference evidence="12" key="1">
    <citation type="journal article" date="2019" name="Int. J. Syst. Evol. Microbiol.">
        <title>The Global Catalogue of Microorganisms (GCM) 10K type strain sequencing project: providing services to taxonomists for standard genome sequencing and annotation.</title>
        <authorList>
            <consortium name="The Broad Institute Genomics Platform"/>
            <consortium name="The Broad Institute Genome Sequencing Center for Infectious Disease"/>
            <person name="Wu L."/>
            <person name="Ma J."/>
        </authorList>
    </citation>
    <scope>NUCLEOTIDE SEQUENCE [LARGE SCALE GENOMIC DNA]</scope>
    <source>
        <strain evidence="12">CGMCC 4.7405</strain>
    </source>
</reference>
<dbReference type="Gene3D" id="3.30.300.30">
    <property type="match status" value="1"/>
</dbReference>
<dbReference type="NCBIfam" id="TIGR01733">
    <property type="entry name" value="AA-adenyl-dom"/>
    <property type="match status" value="1"/>
</dbReference>
<gene>
    <name evidence="11" type="ORF">ACFOWZ_07030</name>
</gene>
<dbReference type="PROSITE" id="PS50075">
    <property type="entry name" value="CARRIER"/>
    <property type="match status" value="2"/>
</dbReference>
<comment type="caution">
    <text evidence="11">The sequence shown here is derived from an EMBL/GenBank/DDBJ whole genome shotgun (WGS) entry which is preliminary data.</text>
</comment>
<comment type="pathway">
    <text evidence="2">Siderophore biosynthesis; mycobactin biosynthesis.</text>
</comment>
<evidence type="ECO:0000256" key="4">
    <source>
        <dbReference type="ARBA" id="ARBA00016743"/>
    </source>
</evidence>